<keyword evidence="1" id="KW-0479">Metal-binding</keyword>
<dbReference type="Proteomes" id="UP001163687">
    <property type="component" value="Chromosome"/>
</dbReference>
<dbReference type="InterPro" id="IPR050963">
    <property type="entry name" value="Sirohydro_Cobaltochel/CbiX"/>
</dbReference>
<dbReference type="Gene3D" id="3.40.50.1400">
    <property type="match status" value="2"/>
</dbReference>
<gene>
    <name evidence="3" type="ORF">caldi_26460</name>
</gene>
<dbReference type="CDD" id="cd03414">
    <property type="entry name" value="CbiX_SirB_C"/>
    <property type="match status" value="1"/>
</dbReference>
<protein>
    <submittedName>
        <fullName evidence="3">Cobalamin biosynthesis protein CbiX</fullName>
    </submittedName>
</protein>
<evidence type="ECO:0000256" key="2">
    <source>
        <dbReference type="ARBA" id="ARBA00023239"/>
    </source>
</evidence>
<dbReference type="Pfam" id="PF01903">
    <property type="entry name" value="CbiX"/>
    <property type="match status" value="2"/>
</dbReference>
<organism evidence="3 4">
    <name type="scientific">Caldinitratiruptor microaerophilus</name>
    <dbReference type="NCBI Taxonomy" id="671077"/>
    <lineage>
        <taxon>Bacteria</taxon>
        <taxon>Bacillati</taxon>
        <taxon>Bacillota</taxon>
        <taxon>Clostridia</taxon>
        <taxon>Eubacteriales</taxon>
        <taxon>Symbiobacteriaceae</taxon>
        <taxon>Caldinitratiruptor</taxon>
    </lineage>
</organism>
<name>A0AA35CPM9_9FIRM</name>
<sequence length="277" mass="29675">MKQRGLLLVGHGSRDPEGNAQFLRVVERAARLPRVQESGWRVQPSFIELANPEVPEGIDALVAAGCQEVVTVPLTLFAAGHAKEEIPGHLEAARERHPGVVFRYGRPIGVEPAVIPILLDHLAAARPVAGAGDAGRPAEPIADPPAVLVLVGRGSSDPEANSDFYKVGRLLWEALRAGGGPLAVDWVELCFIGVTVPDLDTALRRTVALGARQVVVLPYFLFTGVLVKRIARITADWARRSPGVAFWLAGLEGVGEHPRFLPILGERIEEAAAARPL</sequence>
<reference evidence="3" key="1">
    <citation type="submission" date="2022-03" db="EMBL/GenBank/DDBJ databases">
        <title>Complete genome sequence of Caldinitratiruptor microaerophilus.</title>
        <authorList>
            <person name="Mukaiyama R."/>
            <person name="Nishiyama T."/>
            <person name="Ueda K."/>
        </authorList>
    </citation>
    <scope>NUCLEOTIDE SEQUENCE</scope>
    <source>
        <strain evidence="3">JCM 16183</strain>
    </source>
</reference>
<dbReference type="SUPFAM" id="SSF53800">
    <property type="entry name" value="Chelatase"/>
    <property type="match status" value="1"/>
</dbReference>
<evidence type="ECO:0000256" key="1">
    <source>
        <dbReference type="ARBA" id="ARBA00022723"/>
    </source>
</evidence>
<keyword evidence="4" id="KW-1185">Reference proteome</keyword>
<dbReference type="CDD" id="cd03416">
    <property type="entry name" value="CbiX_SirB_N"/>
    <property type="match status" value="1"/>
</dbReference>
<keyword evidence="2" id="KW-0456">Lyase</keyword>
<dbReference type="KEGG" id="cmic:caldi_26460"/>
<dbReference type="PANTHER" id="PTHR33542">
    <property type="entry name" value="SIROHYDROCHLORIN FERROCHELATASE, CHLOROPLASTIC"/>
    <property type="match status" value="1"/>
</dbReference>
<proteinExistence type="predicted"/>
<dbReference type="EMBL" id="AP025628">
    <property type="protein sequence ID" value="BDG61556.1"/>
    <property type="molecule type" value="Genomic_DNA"/>
</dbReference>
<dbReference type="GO" id="GO:0016829">
    <property type="term" value="F:lyase activity"/>
    <property type="evidence" value="ECO:0007669"/>
    <property type="project" value="UniProtKB-KW"/>
</dbReference>
<dbReference type="PANTHER" id="PTHR33542:SF3">
    <property type="entry name" value="SIROHYDROCHLORIN FERROCHELATASE, CHLOROPLASTIC"/>
    <property type="match status" value="1"/>
</dbReference>
<dbReference type="GO" id="GO:0046872">
    <property type="term" value="F:metal ion binding"/>
    <property type="evidence" value="ECO:0007669"/>
    <property type="project" value="UniProtKB-KW"/>
</dbReference>
<dbReference type="InterPro" id="IPR002762">
    <property type="entry name" value="CbiX-like"/>
</dbReference>
<dbReference type="AlphaFoldDB" id="A0AA35CPM9"/>
<evidence type="ECO:0000313" key="4">
    <source>
        <dbReference type="Proteomes" id="UP001163687"/>
    </source>
</evidence>
<accession>A0AA35CPM9</accession>
<evidence type="ECO:0000313" key="3">
    <source>
        <dbReference type="EMBL" id="BDG61556.1"/>
    </source>
</evidence>
<dbReference type="RefSeq" id="WP_264842195.1">
    <property type="nucleotide sequence ID" value="NZ_AP025628.1"/>
</dbReference>